<evidence type="ECO:0000313" key="2">
    <source>
        <dbReference type="Proteomes" id="UP001164539"/>
    </source>
</evidence>
<comment type="caution">
    <text evidence="1">The sequence shown here is derived from an EMBL/GenBank/DDBJ whole genome shotgun (WGS) entry which is preliminary data.</text>
</comment>
<accession>A0ACC1Y0U1</accession>
<reference evidence="1 2" key="1">
    <citation type="journal article" date="2023" name="Science">
        <title>Complex scaffold remodeling in plant triterpene biosynthesis.</title>
        <authorList>
            <person name="De La Pena R."/>
            <person name="Hodgson H."/>
            <person name="Liu J.C."/>
            <person name="Stephenson M.J."/>
            <person name="Martin A.C."/>
            <person name="Owen C."/>
            <person name="Harkess A."/>
            <person name="Leebens-Mack J."/>
            <person name="Jimenez L.E."/>
            <person name="Osbourn A."/>
            <person name="Sattely E.S."/>
        </authorList>
    </citation>
    <scope>NUCLEOTIDE SEQUENCE [LARGE SCALE GENOMIC DNA]</scope>
    <source>
        <strain evidence="2">cv. JPN11</strain>
        <tissue evidence="1">Leaf</tissue>
    </source>
</reference>
<keyword evidence="2" id="KW-1185">Reference proteome</keyword>
<organism evidence="1 2">
    <name type="scientific">Melia azedarach</name>
    <name type="common">Chinaberry tree</name>
    <dbReference type="NCBI Taxonomy" id="155640"/>
    <lineage>
        <taxon>Eukaryota</taxon>
        <taxon>Viridiplantae</taxon>
        <taxon>Streptophyta</taxon>
        <taxon>Embryophyta</taxon>
        <taxon>Tracheophyta</taxon>
        <taxon>Spermatophyta</taxon>
        <taxon>Magnoliopsida</taxon>
        <taxon>eudicotyledons</taxon>
        <taxon>Gunneridae</taxon>
        <taxon>Pentapetalae</taxon>
        <taxon>rosids</taxon>
        <taxon>malvids</taxon>
        <taxon>Sapindales</taxon>
        <taxon>Meliaceae</taxon>
        <taxon>Melia</taxon>
    </lineage>
</organism>
<dbReference type="EMBL" id="CM051399">
    <property type="protein sequence ID" value="KAJ4717028.1"/>
    <property type="molecule type" value="Genomic_DNA"/>
</dbReference>
<dbReference type="Proteomes" id="UP001164539">
    <property type="component" value="Chromosome 6"/>
</dbReference>
<evidence type="ECO:0000313" key="1">
    <source>
        <dbReference type="EMBL" id="KAJ4717028.1"/>
    </source>
</evidence>
<protein>
    <submittedName>
        <fullName evidence="1">Pathogenesis-related thaumatin family protein</fullName>
    </submittedName>
</protein>
<gene>
    <name evidence="1" type="ORF">OWV82_011959</name>
</gene>
<name>A0ACC1Y0U1_MELAZ</name>
<proteinExistence type="predicted"/>
<sequence>MAHHHSTTPQILFSIFIFIIASGGKMYASAKNITIVNVCKETVWPGIITHGNNYRGDGFTLKPGQSASYGATDGWSGRIWARTGCNFNNNNSTSTCQTGNCGPSVNCTGPGDKPVTIAEFTLGADIDYYDVSLVDGFNVPVMVKPISGKGNCSTAGCDGDMRQKCPSELAIKANEQVIGCRSACDKFNSDEYCCTGAYGDLTSCLPSNYSKSFKQVCPAASSYAFDGRTSIITCSGAQDYIVAFCASRNQTVCSYRDNKLDCTQSNGSKAFSQSWLKLLLMLALPLAIQTLF</sequence>